<dbReference type="RefSeq" id="WP_113959702.1">
    <property type="nucleotide sequence ID" value="NZ_QNRR01000006.1"/>
</dbReference>
<evidence type="ECO:0000313" key="3">
    <source>
        <dbReference type="Proteomes" id="UP000253426"/>
    </source>
</evidence>
<protein>
    <submittedName>
        <fullName evidence="2">Concanavalin A-like lectin/glucanase superfamily protein</fullName>
    </submittedName>
</protein>
<proteinExistence type="predicted"/>
<evidence type="ECO:0000256" key="1">
    <source>
        <dbReference type="SAM" id="Phobius"/>
    </source>
</evidence>
<dbReference type="PANTHER" id="PTHR30273">
    <property type="entry name" value="PERIPLASMIC SIGNAL SENSOR AND SIGMA FACTOR ACTIVATOR FECR-RELATED"/>
    <property type="match status" value="1"/>
</dbReference>
<keyword evidence="1" id="KW-0472">Membrane</keyword>
<keyword evidence="3" id="KW-1185">Reference proteome</keyword>
<dbReference type="GO" id="GO:0030246">
    <property type="term" value="F:carbohydrate binding"/>
    <property type="evidence" value="ECO:0007669"/>
    <property type="project" value="UniProtKB-KW"/>
</dbReference>
<keyword evidence="2" id="KW-0430">Lectin</keyword>
<accession>A0A366HK18</accession>
<comment type="caution">
    <text evidence="2">The sequence shown here is derived from an EMBL/GenBank/DDBJ whole genome shotgun (WGS) entry which is preliminary data.</text>
</comment>
<reference evidence="2 3" key="1">
    <citation type="submission" date="2018-06" db="EMBL/GenBank/DDBJ databases">
        <title>Genomic Encyclopedia of Type Strains, Phase IV (KMG-IV): sequencing the most valuable type-strain genomes for metagenomic binning, comparative biology and taxonomic classification.</title>
        <authorList>
            <person name="Goeker M."/>
        </authorList>
    </citation>
    <scope>NUCLEOTIDE SEQUENCE [LARGE SCALE GENOMIC DNA]</scope>
    <source>
        <strain evidence="2 3">DSM 25532</strain>
    </source>
</reference>
<feature type="transmembrane region" description="Helical" evidence="1">
    <location>
        <begin position="90"/>
        <end position="112"/>
    </location>
</feature>
<dbReference type="AlphaFoldDB" id="A0A366HK18"/>
<organism evidence="2 3">
    <name type="scientific">Roseimicrobium gellanilyticum</name>
    <dbReference type="NCBI Taxonomy" id="748857"/>
    <lineage>
        <taxon>Bacteria</taxon>
        <taxon>Pseudomonadati</taxon>
        <taxon>Verrucomicrobiota</taxon>
        <taxon>Verrucomicrobiia</taxon>
        <taxon>Verrucomicrobiales</taxon>
        <taxon>Verrucomicrobiaceae</taxon>
        <taxon>Roseimicrobium</taxon>
    </lineage>
</organism>
<dbReference type="PANTHER" id="PTHR30273:SF2">
    <property type="entry name" value="PROTEIN FECR"/>
    <property type="match status" value="1"/>
</dbReference>
<name>A0A366HK18_9BACT</name>
<dbReference type="Gene3D" id="2.60.120.1440">
    <property type="match status" value="1"/>
</dbReference>
<dbReference type="EMBL" id="QNRR01000006">
    <property type="protein sequence ID" value="RBP42584.1"/>
    <property type="molecule type" value="Genomic_DNA"/>
</dbReference>
<dbReference type="Gene3D" id="2.60.120.200">
    <property type="match status" value="1"/>
</dbReference>
<gene>
    <name evidence="2" type="ORF">DES53_106293</name>
</gene>
<dbReference type="OrthoDB" id="176411at2"/>
<keyword evidence="1" id="KW-0812">Transmembrane</keyword>
<dbReference type="InterPro" id="IPR013320">
    <property type="entry name" value="ConA-like_dom_sf"/>
</dbReference>
<dbReference type="Pfam" id="PF13385">
    <property type="entry name" value="Laminin_G_3"/>
    <property type="match status" value="1"/>
</dbReference>
<dbReference type="InterPro" id="IPR012373">
    <property type="entry name" value="Ferrdict_sens_TM"/>
</dbReference>
<keyword evidence="1" id="KW-1133">Transmembrane helix</keyword>
<dbReference type="GO" id="GO:0016989">
    <property type="term" value="F:sigma factor antagonist activity"/>
    <property type="evidence" value="ECO:0007669"/>
    <property type="project" value="TreeGrafter"/>
</dbReference>
<dbReference type="SUPFAM" id="SSF49899">
    <property type="entry name" value="Concanavalin A-like lectins/glucanases"/>
    <property type="match status" value="1"/>
</dbReference>
<dbReference type="Proteomes" id="UP000253426">
    <property type="component" value="Unassembled WGS sequence"/>
</dbReference>
<sequence>MNPSPTDHELLRLFAMKADGTISPGDHERLCLLLTESPDTRREWFAFQDAEDALQAWSQRASVIQSSAPASAAAPATPANAQKSRAPRGVTWRVIASMAAGIVIGAVTWTLWPQPSAITPSVSPSGSNVVIKDEATTSAVAVLTRGVDLVWEGNGATPSLHEPLSPGELKLRSGVAEIEFFQGARLCIEGPAELKLISAGEAYCKSGRFSADVPFHARGFRIGTPKGDLVDLGTEFGLDLTSDTPALHVFKGEVELHRPKTAMQLLTTGQAARMEGSDTMNADDTGFAFSRDLDSRVQASQRQSFDAWQQTSAQQLRDPALLLRLDFQDGAGARSLKNAAPNGPDIAAGTIVGCTWTQGRWPGTGKQALQFRSLSDRVRLNIPGQYRQLTAITSVQLNGLNIRQSSICMTQGLGAGYMHWQVLHDGSLCLGVGEGPGRPGHGVPVRWQDYISPVLFTPERFGQWVHLAMAYDLEAREVRFYVNGARFSTHPIKEPVQLSPGLVELGNWTPTPDKRQQPVRNFNGCMDEFSLISRALSDAEIRQLAR</sequence>
<evidence type="ECO:0000313" key="2">
    <source>
        <dbReference type="EMBL" id="RBP42584.1"/>
    </source>
</evidence>